<dbReference type="AlphaFoldDB" id="A0AAE0ZCA5"/>
<dbReference type="EMBL" id="JAWDGP010004208">
    <property type="protein sequence ID" value="KAK3766668.1"/>
    <property type="molecule type" value="Genomic_DNA"/>
</dbReference>
<sequence>MIQGLFLSEDLTLMLSCFDSHSLAEKQGRKVSEMRTTCRSENFPNLSMRDFPFCLARIRFVNCEGAEKTAVTPHCHALMARPSPIRWERSHGPCQID</sequence>
<evidence type="ECO:0000313" key="1">
    <source>
        <dbReference type="EMBL" id="KAK3766668.1"/>
    </source>
</evidence>
<organism evidence="1 2">
    <name type="scientific">Elysia crispata</name>
    <name type="common">lettuce slug</name>
    <dbReference type="NCBI Taxonomy" id="231223"/>
    <lineage>
        <taxon>Eukaryota</taxon>
        <taxon>Metazoa</taxon>
        <taxon>Spiralia</taxon>
        <taxon>Lophotrochozoa</taxon>
        <taxon>Mollusca</taxon>
        <taxon>Gastropoda</taxon>
        <taxon>Heterobranchia</taxon>
        <taxon>Euthyneura</taxon>
        <taxon>Panpulmonata</taxon>
        <taxon>Sacoglossa</taxon>
        <taxon>Placobranchoidea</taxon>
        <taxon>Plakobranchidae</taxon>
        <taxon>Elysia</taxon>
    </lineage>
</organism>
<gene>
    <name evidence="1" type="ORF">RRG08_042446</name>
</gene>
<comment type="caution">
    <text evidence="1">The sequence shown here is derived from an EMBL/GenBank/DDBJ whole genome shotgun (WGS) entry which is preliminary data.</text>
</comment>
<proteinExistence type="predicted"/>
<keyword evidence="2" id="KW-1185">Reference proteome</keyword>
<dbReference type="Proteomes" id="UP001283361">
    <property type="component" value="Unassembled WGS sequence"/>
</dbReference>
<name>A0AAE0ZCA5_9GAST</name>
<reference evidence="1" key="1">
    <citation type="journal article" date="2023" name="G3 (Bethesda)">
        <title>A reference genome for the long-term kleptoplast-retaining sea slug Elysia crispata morphotype clarki.</title>
        <authorList>
            <person name="Eastman K.E."/>
            <person name="Pendleton A.L."/>
            <person name="Shaikh M.A."/>
            <person name="Suttiyut T."/>
            <person name="Ogas R."/>
            <person name="Tomko P."/>
            <person name="Gavelis G."/>
            <person name="Widhalm J.R."/>
            <person name="Wisecaver J.H."/>
        </authorList>
    </citation>
    <scope>NUCLEOTIDE SEQUENCE</scope>
    <source>
        <strain evidence="1">ECLA1</strain>
    </source>
</reference>
<protein>
    <submittedName>
        <fullName evidence="1">Uncharacterized protein</fullName>
    </submittedName>
</protein>
<accession>A0AAE0ZCA5</accession>
<evidence type="ECO:0000313" key="2">
    <source>
        <dbReference type="Proteomes" id="UP001283361"/>
    </source>
</evidence>